<organism evidence="2 3">
    <name type="scientific">Syphacia muris</name>
    <dbReference type="NCBI Taxonomy" id="451379"/>
    <lineage>
        <taxon>Eukaryota</taxon>
        <taxon>Metazoa</taxon>
        <taxon>Ecdysozoa</taxon>
        <taxon>Nematoda</taxon>
        <taxon>Chromadorea</taxon>
        <taxon>Rhabditida</taxon>
        <taxon>Spirurina</taxon>
        <taxon>Oxyuridomorpha</taxon>
        <taxon>Oxyuroidea</taxon>
        <taxon>Oxyuridae</taxon>
        <taxon>Syphacia</taxon>
    </lineage>
</organism>
<dbReference type="Pfam" id="PF03564">
    <property type="entry name" value="DUF1759"/>
    <property type="match status" value="1"/>
</dbReference>
<accession>A0A0N5B1M2</accession>
<sequence>MADDPEGLINIVERASEGIGYLEADIAQAEGAASRKDNTTSNSCERELNTTNSSSIRNENERTLDPSLPTIGLPKFDGDITQWPAFWSRFERAIHRSRMDDGDKLAYLQGLLIGKPYERIKGYVATEKN</sequence>
<feature type="region of interest" description="Disordered" evidence="1">
    <location>
        <begin position="31"/>
        <end position="70"/>
    </location>
</feature>
<dbReference type="WBParaSite" id="SMUV_0001119101-mRNA-1">
    <property type="protein sequence ID" value="SMUV_0001119101-mRNA-1"/>
    <property type="gene ID" value="SMUV_0001119101"/>
</dbReference>
<name>A0A0N5B1M2_9BILA</name>
<dbReference type="AlphaFoldDB" id="A0A0N5B1M2"/>
<dbReference type="PANTHER" id="PTHR22954:SF3">
    <property type="entry name" value="PROTEIN CBG08539"/>
    <property type="match status" value="1"/>
</dbReference>
<keyword evidence="2" id="KW-1185">Reference proteome</keyword>
<dbReference type="Proteomes" id="UP000046393">
    <property type="component" value="Unplaced"/>
</dbReference>
<feature type="compositionally biased region" description="Basic and acidic residues" evidence="1">
    <location>
        <begin position="33"/>
        <end position="48"/>
    </location>
</feature>
<dbReference type="InterPro" id="IPR005312">
    <property type="entry name" value="DUF1759"/>
</dbReference>
<evidence type="ECO:0000313" key="3">
    <source>
        <dbReference type="WBParaSite" id="SMUV_0001119101-mRNA-1"/>
    </source>
</evidence>
<reference evidence="3" key="1">
    <citation type="submission" date="2017-02" db="UniProtKB">
        <authorList>
            <consortium name="WormBaseParasite"/>
        </authorList>
    </citation>
    <scope>IDENTIFICATION</scope>
</reference>
<protein>
    <submittedName>
        <fullName evidence="3">Uncharacterized protein</fullName>
    </submittedName>
</protein>
<proteinExistence type="predicted"/>
<evidence type="ECO:0000313" key="2">
    <source>
        <dbReference type="Proteomes" id="UP000046393"/>
    </source>
</evidence>
<dbReference type="PANTHER" id="PTHR22954">
    <property type="entry name" value="RETROVIRAL PROTEASE-RELATED"/>
    <property type="match status" value="1"/>
</dbReference>
<evidence type="ECO:0000256" key="1">
    <source>
        <dbReference type="SAM" id="MobiDB-lite"/>
    </source>
</evidence>